<dbReference type="AlphaFoldDB" id="A0A0B5D1M6"/>
<protein>
    <submittedName>
        <fullName evidence="1">Uncharacterized protein</fullName>
    </submittedName>
</protein>
<proteinExistence type="predicted"/>
<organism evidence="1 2">
    <name type="scientific">Corynebacterium humireducens NBRC 106098 = DSM 45392</name>
    <dbReference type="NCBI Taxonomy" id="1223515"/>
    <lineage>
        <taxon>Bacteria</taxon>
        <taxon>Bacillati</taxon>
        <taxon>Actinomycetota</taxon>
        <taxon>Actinomycetes</taxon>
        <taxon>Mycobacteriales</taxon>
        <taxon>Corynebacteriaceae</taxon>
        <taxon>Corynebacterium</taxon>
    </lineage>
</organism>
<accession>A0A0B5D1M6</accession>
<gene>
    <name evidence="1" type="ORF">B842_03440</name>
</gene>
<keyword evidence="2" id="KW-1185">Reference proteome</keyword>
<evidence type="ECO:0000313" key="2">
    <source>
        <dbReference type="Proteomes" id="UP000031524"/>
    </source>
</evidence>
<dbReference type="EMBL" id="CP005286">
    <property type="protein sequence ID" value="AJE32541.1"/>
    <property type="molecule type" value="Genomic_DNA"/>
</dbReference>
<dbReference type="KEGG" id="chm:B842_03440"/>
<reference evidence="1 2" key="1">
    <citation type="submission" date="2013-04" db="EMBL/GenBank/DDBJ databases">
        <title>Complete genome sequence of Corynebacterium humireducens DSM 45392(T), isolated from a wastewater-fed microbial fuel cell.</title>
        <authorList>
            <person name="Ruckert C."/>
            <person name="Albersmeier A."/>
            <person name="Kalinowski J."/>
        </authorList>
    </citation>
    <scope>NUCLEOTIDE SEQUENCE [LARGE SCALE GENOMIC DNA]</scope>
    <source>
        <strain evidence="2">MFC-5</strain>
    </source>
</reference>
<name>A0A0B5D1M6_9CORY</name>
<dbReference type="Proteomes" id="UP000031524">
    <property type="component" value="Chromosome"/>
</dbReference>
<dbReference type="HOGENOM" id="CLU_2381322_0_0_11"/>
<evidence type="ECO:0000313" key="1">
    <source>
        <dbReference type="EMBL" id="AJE32541.1"/>
    </source>
</evidence>
<dbReference type="STRING" id="1223515.B842_03440"/>
<dbReference type="RefSeq" id="WP_040085217.1">
    <property type="nucleotide sequence ID" value="NZ_BCSU01000019.1"/>
</dbReference>
<sequence>MTPTITPRDHDAYMQVLWYFDPTAPGARQPGSFSHHLIQAFARADITNTLLLSSVYPAYGTAMRMVQEGLNGGLDQLKTWGQQITAGTLGPDHD</sequence>